<dbReference type="EMBL" id="JBANQN010000005">
    <property type="protein sequence ID" value="KAK6790120.1"/>
    <property type="molecule type" value="Genomic_DNA"/>
</dbReference>
<proteinExistence type="predicted"/>
<gene>
    <name evidence="1" type="ORF">RDI58_013920</name>
</gene>
<sequence length="47" mass="5760">MIPNLRCFSTSSSRVRSDRRSCSFLLLRRCASMWRYFTLLLRYCRYS</sequence>
<organism evidence="1 2">
    <name type="scientific">Solanum bulbocastanum</name>
    <name type="common">Wild potato</name>
    <dbReference type="NCBI Taxonomy" id="147425"/>
    <lineage>
        <taxon>Eukaryota</taxon>
        <taxon>Viridiplantae</taxon>
        <taxon>Streptophyta</taxon>
        <taxon>Embryophyta</taxon>
        <taxon>Tracheophyta</taxon>
        <taxon>Spermatophyta</taxon>
        <taxon>Magnoliopsida</taxon>
        <taxon>eudicotyledons</taxon>
        <taxon>Gunneridae</taxon>
        <taxon>Pentapetalae</taxon>
        <taxon>asterids</taxon>
        <taxon>lamiids</taxon>
        <taxon>Solanales</taxon>
        <taxon>Solanaceae</taxon>
        <taxon>Solanoideae</taxon>
        <taxon>Solaneae</taxon>
        <taxon>Solanum</taxon>
    </lineage>
</organism>
<protein>
    <submittedName>
        <fullName evidence="1">Uncharacterized protein</fullName>
    </submittedName>
</protein>
<keyword evidence="2" id="KW-1185">Reference proteome</keyword>
<dbReference type="AlphaFoldDB" id="A0AAN8YEN7"/>
<name>A0AAN8YEN7_SOLBU</name>
<reference evidence="1 2" key="1">
    <citation type="submission" date="2024-02" db="EMBL/GenBank/DDBJ databases">
        <title>de novo genome assembly of Solanum bulbocastanum strain 11H21.</title>
        <authorList>
            <person name="Hosaka A.J."/>
        </authorList>
    </citation>
    <scope>NUCLEOTIDE SEQUENCE [LARGE SCALE GENOMIC DNA]</scope>
    <source>
        <tissue evidence="1">Young leaves</tissue>
    </source>
</reference>
<dbReference type="Proteomes" id="UP001371456">
    <property type="component" value="Unassembled WGS sequence"/>
</dbReference>
<accession>A0AAN8YEN7</accession>
<comment type="caution">
    <text evidence="1">The sequence shown here is derived from an EMBL/GenBank/DDBJ whole genome shotgun (WGS) entry which is preliminary data.</text>
</comment>
<evidence type="ECO:0000313" key="1">
    <source>
        <dbReference type="EMBL" id="KAK6790120.1"/>
    </source>
</evidence>
<evidence type="ECO:0000313" key="2">
    <source>
        <dbReference type="Proteomes" id="UP001371456"/>
    </source>
</evidence>